<evidence type="ECO:0000313" key="1">
    <source>
        <dbReference type="EMBL" id="GFQ84409.1"/>
    </source>
</evidence>
<protein>
    <submittedName>
        <fullName evidence="1">Uncharacterized protein</fullName>
    </submittedName>
</protein>
<name>A0A8X6KTE4_TRICU</name>
<dbReference type="Proteomes" id="UP000887116">
    <property type="component" value="Unassembled WGS sequence"/>
</dbReference>
<dbReference type="AlphaFoldDB" id="A0A8X6KTE4"/>
<accession>A0A8X6KTE4</accession>
<proteinExistence type="predicted"/>
<dbReference type="EMBL" id="BMAO01022795">
    <property type="protein sequence ID" value="GFQ84409.1"/>
    <property type="molecule type" value="Genomic_DNA"/>
</dbReference>
<evidence type="ECO:0000313" key="2">
    <source>
        <dbReference type="Proteomes" id="UP000887116"/>
    </source>
</evidence>
<keyword evidence="2" id="KW-1185">Reference proteome</keyword>
<comment type="caution">
    <text evidence="1">The sequence shown here is derived from an EMBL/GenBank/DDBJ whole genome shotgun (WGS) entry which is preliminary data.</text>
</comment>
<reference evidence="1" key="1">
    <citation type="submission" date="2020-07" db="EMBL/GenBank/DDBJ databases">
        <title>Multicomponent nature underlies the extraordinary mechanical properties of spider dragline silk.</title>
        <authorList>
            <person name="Kono N."/>
            <person name="Nakamura H."/>
            <person name="Mori M."/>
            <person name="Yoshida Y."/>
            <person name="Ohtoshi R."/>
            <person name="Malay A.D."/>
            <person name="Moran D.A.P."/>
            <person name="Tomita M."/>
            <person name="Numata K."/>
            <person name="Arakawa K."/>
        </authorList>
    </citation>
    <scope>NUCLEOTIDE SEQUENCE</scope>
</reference>
<gene>
    <name evidence="1" type="ORF">TNCT_697501</name>
</gene>
<organism evidence="1 2">
    <name type="scientific">Trichonephila clavata</name>
    <name type="common">Joro spider</name>
    <name type="synonym">Nephila clavata</name>
    <dbReference type="NCBI Taxonomy" id="2740835"/>
    <lineage>
        <taxon>Eukaryota</taxon>
        <taxon>Metazoa</taxon>
        <taxon>Ecdysozoa</taxon>
        <taxon>Arthropoda</taxon>
        <taxon>Chelicerata</taxon>
        <taxon>Arachnida</taxon>
        <taxon>Araneae</taxon>
        <taxon>Araneomorphae</taxon>
        <taxon>Entelegynae</taxon>
        <taxon>Araneoidea</taxon>
        <taxon>Nephilidae</taxon>
        <taxon>Trichonephila</taxon>
    </lineage>
</organism>
<sequence>MSSEMTQCHSNARTYPKWKRRVSVMDTLCCRGCTKYTIIPCRCTEIVHHFDNYKRWTRGNIRPCQRAFQWNLPVCWSSPIPMRRKVPSWATI</sequence>